<protein>
    <submittedName>
        <fullName evidence="10">DHA2 family efflux MFS transporter permease subunit</fullName>
    </submittedName>
</protein>
<keyword evidence="6 8" id="KW-0472">Membrane</keyword>
<dbReference type="Pfam" id="PF07690">
    <property type="entry name" value="MFS_1"/>
    <property type="match status" value="1"/>
</dbReference>
<sequence>MTTLTKELDSELAGEASGKDSGASASRSHRLRWVILGVLALAQLMVVLDATIVNIALPHAQAALGFDNASRQWIVTAYALAFGSLLLLGGRLTDLWGRKISLIIGLVGFAGMSAIGGAAVNFDMLVVARAGQGVFGALLAPAALSLLTTTFTDAKERARAFGIFGAIAGGGGALGLLLGGMLTEWVDWRWCLYVNLLIAAIALVGAWLFLDGSRSEHRPKLDIPGVIAVTIGLFAIVYGFSNAETNGWADWATITWLAFGVGFIALFAWLQTRTEHALLPLRVILDRTRGGSYLVVFISGIGMFGIFLFLTYYLQQNLGFTPITTGLAFLPMIGIVIVMSTLATAILLPRFGPRWMAAAGMFIAAGGMVFLTQLSTTSSYATDILPGLLVIGFGLGLSMAPAMQGAISGVSPDDAGVASATVNTMQQVGGSVGTALLSTIASSAATAFAADHLTMAPARLAAQAAVHSYTTAFWWAAAIFAIGGLLAGTVMRSGTLPDTPEGAVAMAH</sequence>
<dbReference type="Proteomes" id="UP000550729">
    <property type="component" value="Unassembled WGS sequence"/>
</dbReference>
<dbReference type="InterPro" id="IPR036259">
    <property type="entry name" value="MFS_trans_sf"/>
</dbReference>
<keyword evidence="5 8" id="KW-1133">Transmembrane helix</keyword>
<feature type="transmembrane region" description="Helical" evidence="8">
    <location>
        <begin position="326"/>
        <end position="348"/>
    </location>
</feature>
<dbReference type="PRINTS" id="PR01036">
    <property type="entry name" value="TCRTETB"/>
</dbReference>
<feature type="transmembrane region" description="Helical" evidence="8">
    <location>
        <begin position="192"/>
        <end position="210"/>
    </location>
</feature>
<dbReference type="Gene3D" id="1.20.1720.10">
    <property type="entry name" value="Multidrug resistance protein D"/>
    <property type="match status" value="1"/>
</dbReference>
<feature type="transmembrane region" description="Helical" evidence="8">
    <location>
        <begin position="472"/>
        <end position="491"/>
    </location>
</feature>
<feature type="transmembrane region" description="Helical" evidence="8">
    <location>
        <begin position="355"/>
        <end position="374"/>
    </location>
</feature>
<comment type="subcellular location">
    <subcellularLocation>
        <location evidence="1">Cell membrane</location>
        <topology evidence="1">Multi-pass membrane protein</topology>
    </subcellularLocation>
</comment>
<evidence type="ECO:0000259" key="9">
    <source>
        <dbReference type="PROSITE" id="PS50850"/>
    </source>
</evidence>
<evidence type="ECO:0000256" key="2">
    <source>
        <dbReference type="ARBA" id="ARBA00022448"/>
    </source>
</evidence>
<dbReference type="InterPro" id="IPR011701">
    <property type="entry name" value="MFS"/>
</dbReference>
<feature type="transmembrane region" description="Helical" evidence="8">
    <location>
        <begin position="253"/>
        <end position="270"/>
    </location>
</feature>
<dbReference type="InterPro" id="IPR004638">
    <property type="entry name" value="EmrB-like"/>
</dbReference>
<feature type="domain" description="Major facilitator superfamily (MFS) profile" evidence="9">
    <location>
        <begin position="35"/>
        <end position="495"/>
    </location>
</feature>
<evidence type="ECO:0000256" key="3">
    <source>
        <dbReference type="ARBA" id="ARBA00022475"/>
    </source>
</evidence>
<feature type="transmembrane region" description="Helical" evidence="8">
    <location>
        <begin position="160"/>
        <end position="180"/>
    </location>
</feature>
<dbReference type="Gene3D" id="1.20.1250.20">
    <property type="entry name" value="MFS general substrate transporter like domains"/>
    <property type="match status" value="1"/>
</dbReference>
<dbReference type="CDD" id="cd17321">
    <property type="entry name" value="MFS_MMR_MDR_like"/>
    <property type="match status" value="1"/>
</dbReference>
<dbReference type="RefSeq" id="WP_170193030.1">
    <property type="nucleotide sequence ID" value="NZ_JABBNB010000004.1"/>
</dbReference>
<dbReference type="PANTHER" id="PTHR42718:SF46">
    <property type="entry name" value="BLR6921 PROTEIN"/>
    <property type="match status" value="1"/>
</dbReference>
<evidence type="ECO:0000256" key="1">
    <source>
        <dbReference type="ARBA" id="ARBA00004651"/>
    </source>
</evidence>
<dbReference type="EMBL" id="JABBNB010000004">
    <property type="protein sequence ID" value="NMO00514.1"/>
    <property type="molecule type" value="Genomic_DNA"/>
</dbReference>
<feature type="transmembrane region" description="Helical" evidence="8">
    <location>
        <begin position="33"/>
        <end position="57"/>
    </location>
</feature>
<dbReference type="InterPro" id="IPR020846">
    <property type="entry name" value="MFS_dom"/>
</dbReference>
<feature type="transmembrane region" description="Helical" evidence="8">
    <location>
        <begin position="222"/>
        <end position="241"/>
    </location>
</feature>
<evidence type="ECO:0000256" key="7">
    <source>
        <dbReference type="SAM" id="MobiDB-lite"/>
    </source>
</evidence>
<feature type="transmembrane region" description="Helical" evidence="8">
    <location>
        <begin position="126"/>
        <end position="148"/>
    </location>
</feature>
<dbReference type="SUPFAM" id="SSF103473">
    <property type="entry name" value="MFS general substrate transporter"/>
    <property type="match status" value="1"/>
</dbReference>
<feature type="transmembrane region" description="Helical" evidence="8">
    <location>
        <begin position="291"/>
        <end position="314"/>
    </location>
</feature>
<feature type="transmembrane region" description="Helical" evidence="8">
    <location>
        <begin position="380"/>
        <end position="400"/>
    </location>
</feature>
<dbReference type="PROSITE" id="PS50850">
    <property type="entry name" value="MFS"/>
    <property type="match status" value="1"/>
</dbReference>
<keyword evidence="2" id="KW-0813">Transport</keyword>
<dbReference type="GO" id="GO:0022857">
    <property type="term" value="F:transmembrane transporter activity"/>
    <property type="evidence" value="ECO:0007669"/>
    <property type="project" value="InterPro"/>
</dbReference>
<evidence type="ECO:0000256" key="8">
    <source>
        <dbReference type="SAM" id="Phobius"/>
    </source>
</evidence>
<evidence type="ECO:0000256" key="6">
    <source>
        <dbReference type="ARBA" id="ARBA00023136"/>
    </source>
</evidence>
<reference evidence="10 11" key="1">
    <citation type="submission" date="2020-04" db="EMBL/GenBank/DDBJ databases">
        <title>Gordonia sp. nov. TBRC 11910.</title>
        <authorList>
            <person name="Suriyachadkun C."/>
        </authorList>
    </citation>
    <scope>NUCLEOTIDE SEQUENCE [LARGE SCALE GENOMIC DNA]</scope>
    <source>
        <strain evidence="10 11">TBRC 11910</strain>
    </source>
</reference>
<name>A0A848KN91_9ACTN</name>
<dbReference type="PANTHER" id="PTHR42718">
    <property type="entry name" value="MAJOR FACILITATOR SUPERFAMILY MULTIDRUG TRANSPORTER MFSC"/>
    <property type="match status" value="1"/>
</dbReference>
<evidence type="ECO:0000313" key="10">
    <source>
        <dbReference type="EMBL" id="NMO00514.1"/>
    </source>
</evidence>
<evidence type="ECO:0000256" key="4">
    <source>
        <dbReference type="ARBA" id="ARBA00022692"/>
    </source>
</evidence>
<organism evidence="10 11">
    <name type="scientific">Gordonia asplenii</name>
    <dbReference type="NCBI Taxonomy" id="2725283"/>
    <lineage>
        <taxon>Bacteria</taxon>
        <taxon>Bacillati</taxon>
        <taxon>Actinomycetota</taxon>
        <taxon>Actinomycetes</taxon>
        <taxon>Mycobacteriales</taxon>
        <taxon>Gordoniaceae</taxon>
        <taxon>Gordonia</taxon>
    </lineage>
</organism>
<proteinExistence type="predicted"/>
<evidence type="ECO:0000256" key="5">
    <source>
        <dbReference type="ARBA" id="ARBA00022989"/>
    </source>
</evidence>
<dbReference type="AlphaFoldDB" id="A0A848KN91"/>
<feature type="transmembrane region" description="Helical" evidence="8">
    <location>
        <begin position="69"/>
        <end position="88"/>
    </location>
</feature>
<keyword evidence="4 8" id="KW-0812">Transmembrane</keyword>
<dbReference type="NCBIfam" id="TIGR00711">
    <property type="entry name" value="efflux_EmrB"/>
    <property type="match status" value="1"/>
</dbReference>
<keyword evidence="3" id="KW-1003">Cell membrane</keyword>
<feature type="transmembrane region" description="Helical" evidence="8">
    <location>
        <begin position="100"/>
        <end position="120"/>
    </location>
</feature>
<dbReference type="GO" id="GO:0005886">
    <property type="term" value="C:plasma membrane"/>
    <property type="evidence" value="ECO:0007669"/>
    <property type="project" value="UniProtKB-SubCell"/>
</dbReference>
<accession>A0A848KN91</accession>
<gene>
    <name evidence="10" type="ORF">HH308_04710</name>
</gene>
<feature type="region of interest" description="Disordered" evidence="7">
    <location>
        <begin position="1"/>
        <end position="24"/>
    </location>
</feature>
<keyword evidence="11" id="KW-1185">Reference proteome</keyword>
<comment type="caution">
    <text evidence="10">The sequence shown here is derived from an EMBL/GenBank/DDBJ whole genome shotgun (WGS) entry which is preliminary data.</text>
</comment>
<evidence type="ECO:0000313" key="11">
    <source>
        <dbReference type="Proteomes" id="UP000550729"/>
    </source>
</evidence>